<evidence type="ECO:0000259" key="13">
    <source>
        <dbReference type="Pfam" id="PF02768"/>
    </source>
</evidence>
<evidence type="ECO:0000256" key="10">
    <source>
        <dbReference type="PIRNR" id="PIRNR000804"/>
    </source>
</evidence>
<keyword evidence="15" id="KW-1185">Reference proteome</keyword>
<dbReference type="Pfam" id="PF00712">
    <property type="entry name" value="DNA_pol3_beta"/>
    <property type="match status" value="1"/>
</dbReference>
<dbReference type="SUPFAM" id="SSF55979">
    <property type="entry name" value="DNA clamp"/>
    <property type="match status" value="3"/>
</dbReference>
<feature type="domain" description="DNA polymerase III beta sliding clamp N-terminal" evidence="11">
    <location>
        <begin position="1"/>
        <end position="123"/>
    </location>
</feature>
<dbReference type="CDD" id="cd00140">
    <property type="entry name" value="beta_clamp"/>
    <property type="match status" value="1"/>
</dbReference>
<evidence type="ECO:0000256" key="8">
    <source>
        <dbReference type="ARBA" id="ARBA00022932"/>
    </source>
</evidence>
<dbReference type="Gene3D" id="3.10.150.10">
    <property type="entry name" value="DNA Polymerase III, subunit A, domain 2"/>
    <property type="match status" value="1"/>
</dbReference>
<dbReference type="PIRSF" id="PIRSF000804">
    <property type="entry name" value="DNA_pol_III_b"/>
    <property type="match status" value="1"/>
</dbReference>
<evidence type="ECO:0000256" key="6">
    <source>
        <dbReference type="ARBA" id="ARBA00022695"/>
    </source>
</evidence>
<feature type="domain" description="DNA polymerase III beta sliding clamp C-terminal" evidence="13">
    <location>
        <begin position="249"/>
        <end position="371"/>
    </location>
</feature>
<comment type="subcellular location">
    <subcellularLocation>
        <location evidence="1 10">Cytoplasm</location>
    </subcellularLocation>
</comment>
<dbReference type="Proteomes" id="UP001236652">
    <property type="component" value="Chromosome"/>
</dbReference>
<evidence type="ECO:0000256" key="3">
    <source>
        <dbReference type="ARBA" id="ARBA00021035"/>
    </source>
</evidence>
<protein>
    <recommendedName>
        <fullName evidence="3 10">Beta sliding clamp</fullName>
    </recommendedName>
</protein>
<feature type="domain" description="DNA polymerase III beta sliding clamp central" evidence="12">
    <location>
        <begin position="134"/>
        <end position="246"/>
    </location>
</feature>
<evidence type="ECO:0000256" key="2">
    <source>
        <dbReference type="ARBA" id="ARBA00010752"/>
    </source>
</evidence>
<dbReference type="Pfam" id="PF02768">
    <property type="entry name" value="DNA_pol3_beta_3"/>
    <property type="match status" value="1"/>
</dbReference>
<dbReference type="PANTHER" id="PTHR30478">
    <property type="entry name" value="DNA POLYMERASE III SUBUNIT BETA"/>
    <property type="match status" value="1"/>
</dbReference>
<evidence type="ECO:0000256" key="1">
    <source>
        <dbReference type="ARBA" id="ARBA00004496"/>
    </source>
</evidence>
<dbReference type="InterPro" id="IPR022635">
    <property type="entry name" value="DNA_polIII_beta_C"/>
</dbReference>
<keyword evidence="5 10" id="KW-0808">Transferase</keyword>
<evidence type="ECO:0000313" key="14">
    <source>
        <dbReference type="EMBL" id="WIF96568.1"/>
    </source>
</evidence>
<comment type="similarity">
    <text evidence="2 10">Belongs to the beta sliding clamp family.</text>
</comment>
<evidence type="ECO:0000256" key="7">
    <source>
        <dbReference type="ARBA" id="ARBA00022705"/>
    </source>
</evidence>
<dbReference type="GO" id="GO:0003887">
    <property type="term" value="F:DNA-directed DNA polymerase activity"/>
    <property type="evidence" value="ECO:0007669"/>
    <property type="project" value="UniProtKB-EC"/>
</dbReference>
<keyword evidence="8 10" id="KW-0239">DNA-directed DNA polymerase</keyword>
<dbReference type="Pfam" id="PF02767">
    <property type="entry name" value="DNA_pol3_beta_2"/>
    <property type="match status" value="1"/>
</dbReference>
<evidence type="ECO:0000256" key="5">
    <source>
        <dbReference type="ARBA" id="ARBA00022679"/>
    </source>
</evidence>
<comment type="subunit">
    <text evidence="10">Forms a ring-shaped head-to-tail homodimer around DNA.</text>
</comment>
<proteinExistence type="inferred from homology"/>
<dbReference type="RefSeq" id="WP_231416839.1">
    <property type="nucleotide sequence ID" value="NZ_CP126446.1"/>
</dbReference>
<dbReference type="InterPro" id="IPR046938">
    <property type="entry name" value="DNA_clamp_sf"/>
</dbReference>
<name>A0ABY8UTN4_9BACI</name>
<keyword evidence="6 10" id="KW-0548">Nucleotidyltransferase</keyword>
<dbReference type="NCBIfam" id="TIGR00663">
    <property type="entry name" value="dnan"/>
    <property type="match status" value="1"/>
</dbReference>
<evidence type="ECO:0000313" key="15">
    <source>
        <dbReference type="Proteomes" id="UP001236652"/>
    </source>
</evidence>
<gene>
    <name evidence="14" type="primary">dnaN</name>
    <name evidence="14" type="ORF">QNI29_12485</name>
</gene>
<dbReference type="EMBL" id="CP126446">
    <property type="protein sequence ID" value="WIF96568.1"/>
    <property type="molecule type" value="Genomic_DNA"/>
</dbReference>
<keyword evidence="7 10" id="KW-0235">DNA replication</keyword>
<organism evidence="14 15">
    <name type="scientific">Pontibacillus chungwhensis</name>
    <dbReference type="NCBI Taxonomy" id="265426"/>
    <lineage>
        <taxon>Bacteria</taxon>
        <taxon>Bacillati</taxon>
        <taxon>Bacillota</taxon>
        <taxon>Bacilli</taxon>
        <taxon>Bacillales</taxon>
        <taxon>Bacillaceae</taxon>
        <taxon>Pontibacillus</taxon>
    </lineage>
</organism>
<sequence length="373" mass="41594">MDFCIKRDIFIKAIDDANKVIRSNTLNPLLSGIKLEANEKELTLTGSNGEIYIMRKVSTQIEEELTIMQGGSVVVSAKSLHQLIKKLPLEIHIQVDQNNRITIRSGEVKSHISGFDSSLFPSIPAEIAQEAITLEGKDLLQMVKQTTFAASNHENRPVLTSVHLSFQKESIRAVATDSHRLALREFSYKNHLQCSCNVPKTAFSLLAKVLSHETSPVKISIHDRSIVFEAGDLLVYSKLIEGHYPNVDQFIPKNAPTILSVNKLQLQEGIERACLFANEWKNHNIHLEVRKGDLHISSSSSDLGGIEEKQTLLSVDGEKECSVTLDGTFLIEALKAVEEEKIRIGISGSMRPIFIRPLDHEQVCHVLSPVRSH</sequence>
<accession>A0ABY8UTN4</accession>
<reference evidence="14 15" key="1">
    <citation type="submission" date="2023-05" db="EMBL/GenBank/DDBJ databases">
        <title>Comparative genomics reveals the evidence of polycyclic aromatic hydrocarbons degradation in moderately halophilic genus Pontibacillus.</title>
        <authorList>
            <person name="Yang H."/>
            <person name="Qian Z."/>
        </authorList>
    </citation>
    <scope>NUCLEOTIDE SEQUENCE [LARGE SCALE GENOMIC DNA]</scope>
    <source>
        <strain evidence="15">HN14</strain>
    </source>
</reference>
<keyword evidence="4 10" id="KW-0963">Cytoplasm</keyword>
<dbReference type="InterPro" id="IPR022637">
    <property type="entry name" value="DNA_polIII_beta_cen"/>
</dbReference>
<evidence type="ECO:0000256" key="9">
    <source>
        <dbReference type="ARBA" id="ARBA00023125"/>
    </source>
</evidence>
<dbReference type="SMART" id="SM00480">
    <property type="entry name" value="POL3Bc"/>
    <property type="match status" value="1"/>
</dbReference>
<evidence type="ECO:0000259" key="11">
    <source>
        <dbReference type="Pfam" id="PF00712"/>
    </source>
</evidence>
<evidence type="ECO:0000259" key="12">
    <source>
        <dbReference type="Pfam" id="PF02767"/>
    </source>
</evidence>
<dbReference type="InterPro" id="IPR001001">
    <property type="entry name" value="DNA_polIII_beta"/>
</dbReference>
<dbReference type="InterPro" id="IPR022634">
    <property type="entry name" value="DNA_polIII_beta_N"/>
</dbReference>
<dbReference type="PANTHER" id="PTHR30478:SF0">
    <property type="entry name" value="BETA SLIDING CLAMP"/>
    <property type="match status" value="1"/>
</dbReference>
<comment type="function">
    <text evidence="10">Confers DNA tethering and processivity to DNA polymerases and other proteins. Acts as a clamp, forming a ring around DNA (a reaction catalyzed by the clamp-loading complex) which diffuses in an ATP-independent manner freely and bidirectionally along dsDNA. Initially characterized for its ability to contact the catalytic subunit of DNA polymerase III (Pol III), a complex, multichain enzyme responsible for most of the replicative synthesis in bacteria; Pol III exhibits 3'-5' exonuclease proofreading activity. The beta chain is required for initiation of replication as well as for processivity of DNA replication.</text>
</comment>
<evidence type="ECO:0000256" key="4">
    <source>
        <dbReference type="ARBA" id="ARBA00022490"/>
    </source>
</evidence>
<dbReference type="Gene3D" id="3.70.10.10">
    <property type="match status" value="1"/>
</dbReference>
<keyword evidence="9" id="KW-0238">DNA-binding</keyword>